<dbReference type="Proteomes" id="UP000198619">
    <property type="component" value="Unassembled WGS sequence"/>
</dbReference>
<keyword evidence="5" id="KW-1185">Reference proteome</keyword>
<feature type="domain" description="3H" evidence="2">
    <location>
        <begin position="72"/>
        <end position="166"/>
    </location>
</feature>
<reference evidence="4 5" key="1">
    <citation type="submission" date="2016-10" db="EMBL/GenBank/DDBJ databases">
        <authorList>
            <person name="de Groot N.N."/>
        </authorList>
    </citation>
    <scope>NUCLEOTIDE SEQUENCE [LARGE SCALE GENOMIC DNA]</scope>
    <source>
        <strain evidence="4 5">DSM 12271</strain>
    </source>
</reference>
<dbReference type="GO" id="GO:0046872">
    <property type="term" value="F:metal ion binding"/>
    <property type="evidence" value="ECO:0007669"/>
    <property type="project" value="UniProtKB-KW"/>
</dbReference>
<gene>
    <name evidence="4" type="ORF">SAMN04488528_10733</name>
</gene>
<protein>
    <recommendedName>
        <fullName evidence="6">Transcriptional regulator</fullName>
    </recommendedName>
</protein>
<dbReference type="SUPFAM" id="SSF75500">
    <property type="entry name" value="Putative transcriptional regulator TM1602, C-terminal domain"/>
    <property type="match status" value="1"/>
</dbReference>
<dbReference type="Gene3D" id="3.30.1340.20">
    <property type="entry name" value="3H domain"/>
    <property type="match status" value="1"/>
</dbReference>
<feature type="binding site" evidence="1">
    <location>
        <position position="83"/>
    </location>
    <ligand>
        <name>Ni(2+)</name>
        <dbReference type="ChEBI" id="CHEBI:49786"/>
    </ligand>
</feature>
<evidence type="ECO:0000259" key="2">
    <source>
        <dbReference type="Pfam" id="PF02829"/>
    </source>
</evidence>
<feature type="binding site" evidence="1">
    <location>
        <position position="75"/>
    </location>
    <ligand>
        <name>Ni(2+)</name>
        <dbReference type="ChEBI" id="CHEBI:49786"/>
    </ligand>
</feature>
<sequence>MNSKDRRNEIQKLLYLSKYPIKGGVLASRFSVTRQVIVKDIAILRAEGLNIIATPDGYIFNKLRNLYKRVFAIHHSKDDIKIELETIIKYGGIIEDIIVEHPLYGEIKAMIMIKTLDDIKKFLKTFDESNAIPLSILTEGIHLHTISAETEEILDKIEKDLSKRGFILE</sequence>
<proteinExistence type="predicted"/>
<dbReference type="Pfam" id="PF08279">
    <property type="entry name" value="HTH_11"/>
    <property type="match status" value="1"/>
</dbReference>
<dbReference type="InterPro" id="IPR013196">
    <property type="entry name" value="HTH_11"/>
</dbReference>
<dbReference type="AlphaFoldDB" id="A0A1I1B8Q1"/>
<dbReference type="OrthoDB" id="9792661at2"/>
<accession>A0A1I1B8Q1</accession>
<feature type="binding site" evidence="1">
    <location>
        <position position="144"/>
    </location>
    <ligand>
        <name>Ni(2+)</name>
        <dbReference type="ChEBI" id="CHEBI:49786"/>
    </ligand>
</feature>
<dbReference type="InterPro" id="IPR026043">
    <property type="entry name" value="NadR"/>
</dbReference>
<evidence type="ECO:0000313" key="5">
    <source>
        <dbReference type="Proteomes" id="UP000198619"/>
    </source>
</evidence>
<keyword evidence="1" id="KW-0479">Metal-binding</keyword>
<evidence type="ECO:0000256" key="1">
    <source>
        <dbReference type="PIRSR" id="PIRSR037847-1"/>
    </source>
</evidence>
<dbReference type="InterPro" id="IPR004173">
    <property type="entry name" value="3H_domain"/>
</dbReference>
<dbReference type="InterPro" id="IPR036388">
    <property type="entry name" value="WH-like_DNA-bd_sf"/>
</dbReference>
<dbReference type="PANTHER" id="PTHR40068:SF1">
    <property type="entry name" value="TRANSCRIPTION REPRESSOR NIAR-RELATED"/>
    <property type="match status" value="1"/>
</dbReference>
<keyword evidence="1" id="KW-0533">Nickel</keyword>
<dbReference type="InterPro" id="IPR035922">
    <property type="entry name" value="3H_dom_sf"/>
</dbReference>
<dbReference type="InterPro" id="IPR036390">
    <property type="entry name" value="WH_DNA-bd_sf"/>
</dbReference>
<evidence type="ECO:0008006" key="6">
    <source>
        <dbReference type="Google" id="ProtNLM"/>
    </source>
</evidence>
<dbReference type="PIRSF" id="PIRSF037847">
    <property type="entry name" value="NiaR"/>
    <property type="match status" value="1"/>
</dbReference>
<dbReference type="SUPFAM" id="SSF46785">
    <property type="entry name" value="Winged helix' DNA-binding domain"/>
    <property type="match status" value="1"/>
</dbReference>
<organism evidence="4 5">
    <name type="scientific">Clostridium frigidicarnis</name>
    <dbReference type="NCBI Taxonomy" id="84698"/>
    <lineage>
        <taxon>Bacteria</taxon>
        <taxon>Bacillati</taxon>
        <taxon>Bacillota</taxon>
        <taxon>Clostridia</taxon>
        <taxon>Eubacteriales</taxon>
        <taxon>Clostridiaceae</taxon>
        <taxon>Clostridium</taxon>
    </lineage>
</organism>
<name>A0A1I1B8Q1_9CLOT</name>
<dbReference type="EMBL" id="FOKI01000073">
    <property type="protein sequence ID" value="SFB46152.1"/>
    <property type="molecule type" value="Genomic_DNA"/>
</dbReference>
<dbReference type="Gene3D" id="1.10.10.10">
    <property type="entry name" value="Winged helix-like DNA-binding domain superfamily/Winged helix DNA-binding domain"/>
    <property type="match status" value="1"/>
</dbReference>
<dbReference type="STRING" id="84698.SAMN04488528_10733"/>
<evidence type="ECO:0000259" key="3">
    <source>
        <dbReference type="Pfam" id="PF08279"/>
    </source>
</evidence>
<dbReference type="Pfam" id="PF02829">
    <property type="entry name" value="3H"/>
    <property type="match status" value="1"/>
</dbReference>
<dbReference type="RefSeq" id="WP_090043268.1">
    <property type="nucleotide sequence ID" value="NZ_FOKI01000073.1"/>
</dbReference>
<feature type="binding site" evidence="1">
    <location>
        <position position="142"/>
    </location>
    <ligand>
        <name>Ni(2+)</name>
        <dbReference type="ChEBI" id="CHEBI:49786"/>
    </ligand>
</feature>
<feature type="domain" description="Helix-turn-helix type 11" evidence="3">
    <location>
        <begin position="6"/>
        <end position="59"/>
    </location>
</feature>
<dbReference type="PANTHER" id="PTHR40068">
    <property type="entry name" value="TRANSCRIPTION REPRESSOR NIAR-RELATED"/>
    <property type="match status" value="1"/>
</dbReference>
<evidence type="ECO:0000313" key="4">
    <source>
        <dbReference type="EMBL" id="SFB46152.1"/>
    </source>
</evidence>